<reference evidence="3" key="2">
    <citation type="submission" date="2019-08" db="EMBL/GenBank/DDBJ databases">
        <authorList>
            <person name="Im W.-T."/>
        </authorList>
    </citation>
    <scope>NUCLEOTIDE SEQUENCE</scope>
    <source>
        <strain evidence="3">NF 2-5-3</strain>
    </source>
</reference>
<sequence>MPAKEQIADASAAKSKKQKSQKPGTATASQTNKQAATTHHTTPWRAVNAPSAATRSIAADSRTLLRTEPPEEQTKNLIHIKHLSQ</sequence>
<gene>
    <name evidence="3" type="ORF">FRZ40_18810</name>
    <name evidence="2" type="ORF">V4C56_39450</name>
</gene>
<dbReference type="Proteomes" id="UP001481677">
    <property type="component" value="Unassembled WGS sequence"/>
</dbReference>
<feature type="compositionally biased region" description="Polar residues" evidence="1">
    <location>
        <begin position="23"/>
        <end position="41"/>
    </location>
</feature>
<dbReference type="EMBL" id="JAZHGA010000052">
    <property type="protein sequence ID" value="MEM5345685.1"/>
    <property type="molecule type" value="Genomic_DNA"/>
</dbReference>
<organism evidence="3 4">
    <name type="scientific">Paraburkholderia azotifigens</name>
    <dbReference type="NCBI Taxonomy" id="2057004"/>
    <lineage>
        <taxon>Bacteria</taxon>
        <taxon>Pseudomonadati</taxon>
        <taxon>Pseudomonadota</taxon>
        <taxon>Betaproteobacteria</taxon>
        <taxon>Burkholderiales</taxon>
        <taxon>Burkholderiaceae</taxon>
        <taxon>Paraburkholderia</taxon>
    </lineage>
</organism>
<dbReference type="RefSeq" id="WP_147235123.1">
    <property type="nucleotide sequence ID" value="NZ_JAZHFZ010000062.1"/>
</dbReference>
<reference evidence="2 5" key="3">
    <citation type="submission" date="2024-01" db="EMBL/GenBank/DDBJ databases">
        <title>The diversity of rhizobia nodulating Mimosa spp. in eleven states of Brazil covering several biomes is determined by host plant, location, and edaphic factors.</title>
        <authorList>
            <person name="Rouws L."/>
            <person name="Barauna A."/>
            <person name="Beukes C."/>
            <person name="De Faria S.M."/>
            <person name="Gross E."/>
            <person name="Dos Reis Junior F.B."/>
            <person name="Simon M."/>
            <person name="Maluk M."/>
            <person name="Odee D.W."/>
            <person name="Kenicer G."/>
            <person name="Young J.P.W."/>
            <person name="Reis V.M."/>
            <person name="Zilli J."/>
            <person name="James E.K."/>
        </authorList>
    </citation>
    <scope>NUCLEOTIDE SEQUENCE [LARGE SCALE GENOMIC DNA]</scope>
    <source>
        <strain evidence="2 5">JPY530</strain>
    </source>
</reference>
<dbReference type="EMBL" id="VOQS01000003">
    <property type="protein sequence ID" value="TXC82521.1"/>
    <property type="molecule type" value="Genomic_DNA"/>
</dbReference>
<accession>A0A5C6VCN0</accession>
<name>A0A5C6VCN0_9BURK</name>
<feature type="compositionally biased region" description="Basic and acidic residues" evidence="1">
    <location>
        <begin position="63"/>
        <end position="74"/>
    </location>
</feature>
<keyword evidence="5" id="KW-1185">Reference proteome</keyword>
<protein>
    <submittedName>
        <fullName evidence="3">Uncharacterized protein</fullName>
    </submittedName>
</protein>
<evidence type="ECO:0000256" key="1">
    <source>
        <dbReference type="SAM" id="MobiDB-lite"/>
    </source>
</evidence>
<proteinExistence type="predicted"/>
<evidence type="ECO:0000313" key="2">
    <source>
        <dbReference type="EMBL" id="MEM5345685.1"/>
    </source>
</evidence>
<dbReference type="AlphaFoldDB" id="A0A5C6VCN0"/>
<evidence type="ECO:0000313" key="3">
    <source>
        <dbReference type="EMBL" id="TXC82521.1"/>
    </source>
</evidence>
<reference evidence="3 4" key="1">
    <citation type="journal article" date="2018" name="Int. J. Syst. Evol. Microbiol.">
        <title>Paraburkholderia azotifigens sp. nov., a nitrogen-fixing bacterium isolated from paddy soil.</title>
        <authorList>
            <person name="Choi G.M."/>
            <person name="Im W.T."/>
        </authorList>
    </citation>
    <scope>NUCLEOTIDE SEQUENCE [LARGE SCALE GENOMIC DNA]</scope>
    <source>
        <strain evidence="3 4">NF 2-5-3</strain>
    </source>
</reference>
<evidence type="ECO:0000313" key="5">
    <source>
        <dbReference type="Proteomes" id="UP001481677"/>
    </source>
</evidence>
<dbReference type="Proteomes" id="UP000321776">
    <property type="component" value="Unassembled WGS sequence"/>
</dbReference>
<evidence type="ECO:0000313" key="4">
    <source>
        <dbReference type="Proteomes" id="UP000321776"/>
    </source>
</evidence>
<feature type="region of interest" description="Disordered" evidence="1">
    <location>
        <begin position="1"/>
        <end position="85"/>
    </location>
</feature>
<comment type="caution">
    <text evidence="3">The sequence shown here is derived from an EMBL/GenBank/DDBJ whole genome shotgun (WGS) entry which is preliminary data.</text>
</comment>